<gene>
    <name evidence="3" type="ORF">C8N24_1643</name>
</gene>
<evidence type="ECO:0000256" key="2">
    <source>
        <dbReference type="SAM" id="SignalP"/>
    </source>
</evidence>
<feature type="compositionally biased region" description="Pro residues" evidence="1">
    <location>
        <begin position="115"/>
        <end position="125"/>
    </location>
</feature>
<dbReference type="Proteomes" id="UP000278962">
    <property type="component" value="Unassembled WGS sequence"/>
</dbReference>
<protein>
    <submittedName>
        <fullName evidence="3">Uncharacterized protein</fullName>
    </submittedName>
</protein>
<reference evidence="3 4" key="1">
    <citation type="submission" date="2018-10" db="EMBL/GenBank/DDBJ databases">
        <title>Genomic Encyclopedia of Archaeal and Bacterial Type Strains, Phase II (KMG-II): from individual species to whole genera.</title>
        <authorList>
            <person name="Goeker M."/>
        </authorList>
    </citation>
    <scope>NUCLEOTIDE SEQUENCE [LARGE SCALE GENOMIC DNA]</scope>
    <source>
        <strain evidence="3 4">DSM 14954</strain>
    </source>
</reference>
<proteinExistence type="predicted"/>
<keyword evidence="4" id="KW-1185">Reference proteome</keyword>
<feature type="chain" id="PRO_5039004930" evidence="2">
    <location>
        <begin position="26"/>
        <end position="142"/>
    </location>
</feature>
<comment type="caution">
    <text evidence="3">The sequence shown here is derived from an EMBL/GenBank/DDBJ whole genome shotgun (WGS) entry which is preliminary data.</text>
</comment>
<feature type="signal peptide" evidence="2">
    <location>
        <begin position="1"/>
        <end position="25"/>
    </location>
</feature>
<name>A0A660L9T4_9ACTN</name>
<dbReference type="EMBL" id="RBIL01000001">
    <property type="protein sequence ID" value="RKQ91812.1"/>
    <property type="molecule type" value="Genomic_DNA"/>
</dbReference>
<organism evidence="3 4">
    <name type="scientific">Solirubrobacter pauli</name>
    <dbReference type="NCBI Taxonomy" id="166793"/>
    <lineage>
        <taxon>Bacteria</taxon>
        <taxon>Bacillati</taxon>
        <taxon>Actinomycetota</taxon>
        <taxon>Thermoleophilia</taxon>
        <taxon>Solirubrobacterales</taxon>
        <taxon>Solirubrobacteraceae</taxon>
        <taxon>Solirubrobacter</taxon>
    </lineage>
</organism>
<dbReference type="AlphaFoldDB" id="A0A660L9T4"/>
<keyword evidence="2" id="KW-0732">Signal</keyword>
<feature type="region of interest" description="Disordered" evidence="1">
    <location>
        <begin position="95"/>
        <end position="142"/>
    </location>
</feature>
<evidence type="ECO:0000313" key="3">
    <source>
        <dbReference type="EMBL" id="RKQ91812.1"/>
    </source>
</evidence>
<accession>A0A660L9T4</accession>
<evidence type="ECO:0000256" key="1">
    <source>
        <dbReference type="SAM" id="MobiDB-lite"/>
    </source>
</evidence>
<sequence length="142" mass="14805">MFVRRPFTALIAIGATLGLGATAIAQGGGDPLSIDFQDGCLDHSRVVVKINAPDGDSIDALSVRANGREVLRLNGLSGEARMRMRLASARGQVTVSGRLTGGEPFSRSRDYRPCAPAPAPDPQPAPQRNSRPEPTLTGGGEG</sequence>
<evidence type="ECO:0000313" key="4">
    <source>
        <dbReference type="Proteomes" id="UP000278962"/>
    </source>
</evidence>